<evidence type="ECO:0000256" key="11">
    <source>
        <dbReference type="ARBA" id="ARBA00023274"/>
    </source>
</evidence>
<dbReference type="PANTHER" id="PTHR10559:SF15">
    <property type="entry name" value="COBALAMIN BINDING INTRINSIC FACTOR"/>
    <property type="match status" value="1"/>
</dbReference>
<dbReference type="SUPFAM" id="SSF54686">
    <property type="entry name" value="Ribosomal protein L16p/L10e"/>
    <property type="match status" value="1"/>
</dbReference>
<keyword evidence="5" id="KW-0813">Transport</keyword>
<dbReference type="PANTHER" id="PTHR10559">
    <property type="entry name" value="TRANSCOBALAMIN-1/GASTRIC INTRINSIC FACTOR"/>
    <property type="match status" value="1"/>
</dbReference>
<protein>
    <recommendedName>
        <fullName evidence="13">Large ribosomal subunit protein uL16m</fullName>
    </recommendedName>
    <alternativeName>
        <fullName evidence="14">39S ribosomal protein L16, mitochondrial</fullName>
    </alternativeName>
</protein>
<dbReference type="GO" id="GO:0003735">
    <property type="term" value="F:structural constituent of ribosome"/>
    <property type="evidence" value="ECO:0007669"/>
    <property type="project" value="InterPro"/>
</dbReference>
<dbReference type="InterPro" id="IPR016180">
    <property type="entry name" value="Ribosomal_uL16_dom"/>
</dbReference>
<dbReference type="CDD" id="cd01433">
    <property type="entry name" value="Ribosomal_L16_L10e"/>
    <property type="match status" value="1"/>
</dbReference>
<dbReference type="InParanoid" id="L9KVS7"/>
<dbReference type="Gene3D" id="1.50.10.20">
    <property type="match status" value="2"/>
</dbReference>
<dbReference type="GO" id="GO:0015934">
    <property type="term" value="C:large ribosomal subunit"/>
    <property type="evidence" value="ECO:0007669"/>
    <property type="project" value="UniProtKB-ARBA"/>
</dbReference>
<dbReference type="GO" id="GO:0005615">
    <property type="term" value="C:extracellular space"/>
    <property type="evidence" value="ECO:0007669"/>
    <property type="project" value="TreeGrafter"/>
</dbReference>
<proteinExistence type="inferred from homology"/>
<dbReference type="FunFam" id="3.90.1170.10:FF:000005">
    <property type="entry name" value="39S ribosomal protein L16, mitochondrial"/>
    <property type="match status" value="1"/>
</dbReference>
<keyword evidence="12 15" id="KW-0170">Cobalt</keyword>
<dbReference type="InterPro" id="IPR036920">
    <property type="entry name" value="Ribosomal_uL16_sf"/>
</dbReference>
<reference evidence="19" key="1">
    <citation type="submission" date="2012-07" db="EMBL/GenBank/DDBJ databases">
        <title>Genome of the Chinese tree shrew, a rising model animal genetically related to primates.</title>
        <authorList>
            <person name="Zhang G."/>
            <person name="Fan Y."/>
            <person name="Yao Y."/>
            <person name="Huang Z."/>
        </authorList>
    </citation>
    <scope>NUCLEOTIDE SEQUENCE [LARGE SCALE GENOMIC DNA]</scope>
</reference>
<dbReference type="EMBL" id="KB320635">
    <property type="protein sequence ID" value="ELW66921.1"/>
    <property type="molecule type" value="Genomic_DNA"/>
</dbReference>
<evidence type="ECO:0000256" key="3">
    <source>
        <dbReference type="ARBA" id="ARBA00006449"/>
    </source>
</evidence>
<accession>L9KVS7</accession>
<comment type="subcellular location">
    <subcellularLocation>
        <location evidence="1">Mitochondrion</location>
    </subcellularLocation>
    <subcellularLocation>
        <location evidence="2">Secreted</location>
    </subcellularLocation>
</comment>
<feature type="binding site" evidence="15">
    <location>
        <position position="867"/>
    </location>
    <ligand>
        <name>cyanocob(III)alamin</name>
        <dbReference type="ChEBI" id="CHEBI:17439"/>
    </ligand>
</feature>
<keyword evidence="5" id="KW-0171">Cobalt transport</keyword>
<keyword evidence="9" id="KW-0689">Ribosomal protein</keyword>
<evidence type="ECO:0000256" key="13">
    <source>
        <dbReference type="ARBA" id="ARBA00035302"/>
    </source>
</evidence>
<evidence type="ECO:0000256" key="5">
    <source>
        <dbReference type="ARBA" id="ARBA00022426"/>
    </source>
</evidence>
<dbReference type="eggNOG" id="ENOG502QT7B">
    <property type="taxonomic scope" value="Eukaryota"/>
</dbReference>
<dbReference type="Gene3D" id="2.60.40.3210">
    <property type="entry name" value="Zona pellucida, ZP-N domain"/>
    <property type="match status" value="1"/>
</dbReference>
<keyword evidence="10" id="KW-0496">Mitochondrion</keyword>
<dbReference type="Gene3D" id="3.90.1170.10">
    <property type="entry name" value="Ribosomal protein L10e/L16"/>
    <property type="match status" value="1"/>
</dbReference>
<keyword evidence="6" id="KW-0964">Secreted</keyword>
<evidence type="ECO:0000313" key="18">
    <source>
        <dbReference type="EMBL" id="ELW66921.1"/>
    </source>
</evidence>
<reference evidence="19" key="2">
    <citation type="journal article" date="2013" name="Nat. Commun.">
        <title>Genome of the Chinese tree shrew.</title>
        <authorList>
            <person name="Fan Y."/>
            <person name="Huang Z.Y."/>
            <person name="Cao C.C."/>
            <person name="Chen C.S."/>
            <person name="Chen Y.X."/>
            <person name="Fan D.D."/>
            <person name="He J."/>
            <person name="Hou H.L."/>
            <person name="Hu L."/>
            <person name="Hu X.T."/>
            <person name="Jiang X.T."/>
            <person name="Lai R."/>
            <person name="Lang Y.S."/>
            <person name="Liang B."/>
            <person name="Liao S.G."/>
            <person name="Mu D."/>
            <person name="Ma Y.Y."/>
            <person name="Niu Y.Y."/>
            <person name="Sun X.Q."/>
            <person name="Xia J.Q."/>
            <person name="Xiao J."/>
            <person name="Xiong Z.Q."/>
            <person name="Xu L."/>
            <person name="Yang L."/>
            <person name="Zhang Y."/>
            <person name="Zhao W."/>
            <person name="Zhao X.D."/>
            <person name="Zheng Y.T."/>
            <person name="Zhou J.M."/>
            <person name="Zhu Y.B."/>
            <person name="Zhang G.J."/>
            <person name="Wang J."/>
            <person name="Yao Y.G."/>
        </authorList>
    </citation>
    <scope>NUCLEOTIDE SEQUENCE [LARGE SCALE GENOMIC DNA]</scope>
</reference>
<evidence type="ECO:0000256" key="10">
    <source>
        <dbReference type="ARBA" id="ARBA00023128"/>
    </source>
</evidence>
<keyword evidence="5" id="KW-0406">Ion transport</keyword>
<feature type="disulfide bond" evidence="16">
    <location>
        <begin position="740"/>
        <end position="779"/>
    </location>
</feature>
<dbReference type="GO" id="GO:0031419">
    <property type="term" value="F:cobalamin binding"/>
    <property type="evidence" value="ECO:0007669"/>
    <property type="project" value="InterPro"/>
</dbReference>
<dbReference type="Pfam" id="PF00252">
    <property type="entry name" value="Ribosomal_L16"/>
    <property type="match status" value="1"/>
</dbReference>
<dbReference type="Pfam" id="PF01122">
    <property type="entry name" value="Cobalamin_bind"/>
    <property type="match status" value="2"/>
</dbReference>
<keyword evidence="8" id="KW-0809">Transit peptide</keyword>
<evidence type="ECO:0000256" key="17">
    <source>
        <dbReference type="SAM" id="MobiDB-lite"/>
    </source>
</evidence>
<dbReference type="GO" id="GO:0006824">
    <property type="term" value="P:cobalt ion transport"/>
    <property type="evidence" value="ECO:0007669"/>
    <property type="project" value="UniProtKB-KW"/>
</dbReference>
<comment type="similarity">
    <text evidence="4">Belongs to the universal ribosomal protein uL16 family.</text>
</comment>
<dbReference type="InterPro" id="IPR051588">
    <property type="entry name" value="Cobalamin_Transport"/>
</dbReference>
<dbReference type="GO" id="GO:0006412">
    <property type="term" value="P:translation"/>
    <property type="evidence" value="ECO:0007669"/>
    <property type="project" value="InterPro"/>
</dbReference>
<evidence type="ECO:0000256" key="2">
    <source>
        <dbReference type="ARBA" id="ARBA00004613"/>
    </source>
</evidence>
<dbReference type="InterPro" id="IPR002157">
    <property type="entry name" value="Cbl-bd_prot"/>
</dbReference>
<dbReference type="Gene3D" id="2.170.130.30">
    <property type="match status" value="2"/>
</dbReference>
<feature type="binding site" evidence="15">
    <location>
        <begin position="966"/>
        <end position="967"/>
    </location>
    <ligand>
        <name>cyanocob(III)alamin</name>
        <dbReference type="ChEBI" id="CHEBI:17439"/>
    </ligand>
</feature>
<comment type="similarity">
    <text evidence="3">Belongs to the eukaryotic cobalamin transport proteins family.</text>
</comment>
<feature type="region of interest" description="Disordered" evidence="17">
    <location>
        <begin position="993"/>
        <end position="1041"/>
    </location>
</feature>
<evidence type="ECO:0000256" key="8">
    <source>
        <dbReference type="ARBA" id="ARBA00022946"/>
    </source>
</evidence>
<evidence type="ECO:0000256" key="6">
    <source>
        <dbReference type="ARBA" id="ARBA00022525"/>
    </source>
</evidence>
<feature type="binding site" evidence="15">
    <location>
        <position position="992"/>
    </location>
    <ligand>
        <name>cyanocob(III)alamin</name>
        <dbReference type="ChEBI" id="CHEBI:17439"/>
    </ligand>
</feature>
<dbReference type="GO" id="GO:0015889">
    <property type="term" value="P:cobalamin transport"/>
    <property type="evidence" value="ECO:0007669"/>
    <property type="project" value="InterPro"/>
</dbReference>
<keyword evidence="7" id="KW-0732">Signal</keyword>
<evidence type="ECO:0000256" key="1">
    <source>
        <dbReference type="ARBA" id="ARBA00004173"/>
    </source>
</evidence>
<keyword evidence="11" id="KW-0687">Ribonucleoprotein</keyword>
<dbReference type="InterPro" id="IPR047873">
    <property type="entry name" value="Ribosomal_uL16"/>
</dbReference>
<dbReference type="PROSITE" id="PS00468">
    <property type="entry name" value="COBALAMIN_BINDING"/>
    <property type="match status" value="2"/>
</dbReference>
<evidence type="ECO:0000256" key="4">
    <source>
        <dbReference type="ARBA" id="ARBA00008931"/>
    </source>
</evidence>
<evidence type="ECO:0000256" key="7">
    <source>
        <dbReference type="ARBA" id="ARBA00022729"/>
    </source>
</evidence>
<dbReference type="GO" id="GO:0005743">
    <property type="term" value="C:mitochondrial inner membrane"/>
    <property type="evidence" value="ECO:0007669"/>
    <property type="project" value="UniProtKB-ARBA"/>
</dbReference>
<evidence type="ECO:0000256" key="14">
    <source>
        <dbReference type="ARBA" id="ARBA00035440"/>
    </source>
</evidence>
<evidence type="ECO:0000256" key="12">
    <source>
        <dbReference type="ARBA" id="ARBA00023285"/>
    </source>
</evidence>
<dbReference type="Proteomes" id="UP000011518">
    <property type="component" value="Unassembled WGS sequence"/>
</dbReference>
<keyword evidence="16" id="KW-1015">Disulfide bond</keyword>
<name>L9KVS7_TUPCH</name>
<evidence type="ECO:0000313" key="19">
    <source>
        <dbReference type="Proteomes" id="UP000011518"/>
    </source>
</evidence>
<feature type="binding site" evidence="15">
    <location>
        <position position="819"/>
    </location>
    <ligand>
        <name>cyanocob(III)alamin</name>
        <dbReference type="ChEBI" id="CHEBI:17439"/>
    </ligand>
</feature>
<evidence type="ECO:0000256" key="16">
    <source>
        <dbReference type="PIRSR" id="PIRSR602157-2"/>
    </source>
</evidence>
<sequence>MRHMLLCGTCQAEMLKQDLFPKSSDFTKTPDIRELSAWYECPNNNRPLLTKEAQGHDRCGSFSVLVECNRFNFRAIVKRALFYTDELVGPDELFLGTGCQAIHVRLDEMEFDYPVTLCGIETQVLPGNWLLFESRITFMSVFAEFEASILVFCAVPGHVAPIKINGYNADKQSGPPRSSGIANLPNGNAINWELKKRLVEVQKKEDSRKCDLVHEKKTSSSNLAKENVKSLTLTCGQEVNEENVFRLNPLLSTMINSKYISGTQTANVLLSLKLVGVQNQALIQRLVQQLKDNVERKVSNLSSGQLALIIMALGACHTPDETIIYDYHLIRHLENKFAVEIVHMETHNGNPLTNYYQLSLDVLALCLFNGSYSTAKVAEYFTPKNKNYYFGGDFSVDTGAMAILALTCVKRNLVDGKIKTDTEDLRSISNHIELLVKKILSEKKKNGLIGNTFSTGEAMQALFVSSDYYQESDWDCQQTLETVLKKISQGAFSIPTAAAQILPALMGKTYLNVKNAYCANVLGNFSVSTQAPVTVTPPNSHSNILVHYSVRINKTYSINVTVPNGSVFLDVMEEAQKMNKTLYSFTMEESSWGPYITSVQGLRANSNDRTYWELLSGGKPLSQAAPSAQQPLVNDIQVFMENSVTSSSFPNPSILIAMNLAGAYDVETQKLLTYKLMASDTSDLTIGQLALTIMALTSSCRDPGNKVSILQRQMENWAPPSPNAEISAFYGPSLAILALCQKTSETVLPIAVRFAKTLLANSSPFNVDTGAMATLALTCMYNKIPVGSEESYRVLFGQVLKDIVENISMRIKDNGIIGDIYSTGLAMQALSVTPEKPNKEWNCQKTMDTILDEIKQGKFHNPMSIAQILPSLKGKTYLDVPQVICIPDHEVQPTLPNLPSPVPTSASNITVTYTINNQLRGIELLFNVTINVSVKSGSVLLVVLEEAQRKNPMFKFEATMTSWGLYISSINNIAENVNHKTYWQFLSGKTPLNKESERRSAETQGERLHVATPTAPRQPRQAHRAPSNPTPEPKLRGSRCLDFRRNSLRKDPREHNFRSGSRLHSCGLSGFRGGSGPRVTMWRLLARSGAQLLRVPVSGQRCPLKKLPLFPQPPLNAVSPKPRKVRALVEALVKGCYLSPPPSPPPCKRSQLRLVVGAQRPRLAMLGTRAYSWAALPASAGLKTLLPVPALDDVSIPEKPKLRFVERVPLVPKVKREPKNLNDIRGPSTEATEFTEGSFGILALGGGYLRWGHFEMMRLTINRSMDPKNMFAIWRIPAPYKPITRKGMGQRMGGGKGAIDHYVTPVKAGRLLVELGGRCEFKEVQGFLDQVAHKLPFRAKAVSRQTLEKMRKDQEERERNNQNPWTFERIATANMLGIRKVLSPYDLTQKGRYWGKFYMPERV</sequence>
<feature type="compositionally biased region" description="Basic and acidic residues" evidence="17">
    <location>
        <begin position="993"/>
        <end position="1009"/>
    </location>
</feature>
<evidence type="ECO:0000256" key="15">
    <source>
        <dbReference type="PIRSR" id="PIRSR602157-1"/>
    </source>
</evidence>
<evidence type="ECO:0000256" key="9">
    <source>
        <dbReference type="ARBA" id="ARBA00022980"/>
    </source>
</evidence>
<organism evidence="18 19">
    <name type="scientific">Tupaia chinensis</name>
    <name type="common">Chinese tree shrew</name>
    <name type="synonym">Tupaia belangeri chinensis</name>
    <dbReference type="NCBI Taxonomy" id="246437"/>
    <lineage>
        <taxon>Eukaryota</taxon>
        <taxon>Metazoa</taxon>
        <taxon>Chordata</taxon>
        <taxon>Craniata</taxon>
        <taxon>Vertebrata</taxon>
        <taxon>Euteleostomi</taxon>
        <taxon>Mammalia</taxon>
        <taxon>Eutheria</taxon>
        <taxon>Euarchontoglires</taxon>
        <taxon>Scandentia</taxon>
        <taxon>Tupaiidae</taxon>
        <taxon>Tupaia</taxon>
    </lineage>
</organism>
<gene>
    <name evidence="18" type="ORF">TREES_T100013881</name>
</gene>
<feature type="binding site" evidence="15">
    <location>
        <position position="768"/>
    </location>
    <ligand>
        <name>cyanocob(III)alamin</name>
        <dbReference type="ChEBI" id="CHEBI:17439"/>
    </ligand>
</feature>
<keyword evidence="19" id="KW-1185">Reference proteome</keyword>